<protein>
    <submittedName>
        <fullName evidence="1">Uncharacterized protein</fullName>
    </submittedName>
</protein>
<sequence length="200" mass="22491">MATDTKGSVGKVKSSNQDGSSKGKIDVNRKKIDSSGKHQPSDSKQNRSVSTVTKTEIKSKPGSSSSKTTVTTTTKVRQKKVFTLPGQKYDPPEEREPLRIFYESLSKQIPSSEMSEFWMMEHGLLSPDRAKKAYEKKQRKQKQQRMGTPVKPSKPLISSRPESSQKQQQASKNGDVKAKKRLNQDSDDDDFIFSPKRRKG</sequence>
<gene>
    <name evidence="1" type="ORF">Pint_12839</name>
</gene>
<proteinExistence type="predicted"/>
<dbReference type="Proteomes" id="UP001163603">
    <property type="component" value="Chromosome 8"/>
</dbReference>
<accession>A0ACC0Y7C1</accession>
<evidence type="ECO:0000313" key="2">
    <source>
        <dbReference type="Proteomes" id="UP001163603"/>
    </source>
</evidence>
<name>A0ACC0Y7C1_9ROSI</name>
<keyword evidence="2" id="KW-1185">Reference proteome</keyword>
<reference evidence="2" key="1">
    <citation type="journal article" date="2023" name="G3 (Bethesda)">
        <title>Genome assembly and association tests identify interacting loci associated with vigor, precocity, and sex in interspecific pistachio rootstocks.</title>
        <authorList>
            <person name="Palmer W."/>
            <person name="Jacygrad E."/>
            <person name="Sagayaradj S."/>
            <person name="Cavanaugh K."/>
            <person name="Han R."/>
            <person name="Bertier L."/>
            <person name="Beede B."/>
            <person name="Kafkas S."/>
            <person name="Golino D."/>
            <person name="Preece J."/>
            <person name="Michelmore R."/>
        </authorList>
    </citation>
    <scope>NUCLEOTIDE SEQUENCE [LARGE SCALE GENOMIC DNA]</scope>
</reference>
<dbReference type="EMBL" id="CM047743">
    <property type="protein sequence ID" value="KAJ0030233.1"/>
    <property type="molecule type" value="Genomic_DNA"/>
</dbReference>
<comment type="caution">
    <text evidence="1">The sequence shown here is derived from an EMBL/GenBank/DDBJ whole genome shotgun (WGS) entry which is preliminary data.</text>
</comment>
<organism evidence="1 2">
    <name type="scientific">Pistacia integerrima</name>
    <dbReference type="NCBI Taxonomy" id="434235"/>
    <lineage>
        <taxon>Eukaryota</taxon>
        <taxon>Viridiplantae</taxon>
        <taxon>Streptophyta</taxon>
        <taxon>Embryophyta</taxon>
        <taxon>Tracheophyta</taxon>
        <taxon>Spermatophyta</taxon>
        <taxon>Magnoliopsida</taxon>
        <taxon>eudicotyledons</taxon>
        <taxon>Gunneridae</taxon>
        <taxon>Pentapetalae</taxon>
        <taxon>rosids</taxon>
        <taxon>malvids</taxon>
        <taxon>Sapindales</taxon>
        <taxon>Anacardiaceae</taxon>
        <taxon>Pistacia</taxon>
    </lineage>
</organism>
<evidence type="ECO:0000313" key="1">
    <source>
        <dbReference type="EMBL" id="KAJ0030233.1"/>
    </source>
</evidence>